<feature type="compositionally biased region" description="Polar residues" evidence="1">
    <location>
        <begin position="65"/>
        <end position="84"/>
    </location>
</feature>
<proteinExistence type="predicted"/>
<dbReference type="InterPro" id="IPR043502">
    <property type="entry name" value="DNA/RNA_pol_sf"/>
</dbReference>
<dbReference type="AlphaFoldDB" id="A0A803PLF2"/>
<dbReference type="InterPro" id="IPR013103">
    <property type="entry name" value="RVT_2"/>
</dbReference>
<evidence type="ECO:0000313" key="3">
    <source>
        <dbReference type="EnsemblPlants" id="cds.evm.model.05.1464"/>
    </source>
</evidence>
<dbReference type="CDD" id="cd09272">
    <property type="entry name" value="RNase_HI_RT_Ty1"/>
    <property type="match status" value="1"/>
</dbReference>
<dbReference type="PANTHER" id="PTHR11439:SF455">
    <property type="entry name" value="RLK (RECEPTOR-LIKE PROTEIN KINASE) 8, PUTATIVE-RELATED"/>
    <property type="match status" value="1"/>
</dbReference>
<dbReference type="Proteomes" id="UP000596661">
    <property type="component" value="Chromosome 5"/>
</dbReference>
<dbReference type="SUPFAM" id="SSF56672">
    <property type="entry name" value="DNA/RNA polymerases"/>
    <property type="match status" value="1"/>
</dbReference>
<dbReference type="Pfam" id="PF07727">
    <property type="entry name" value="RVT_2"/>
    <property type="match status" value="1"/>
</dbReference>
<feature type="compositionally biased region" description="Polar residues" evidence="1">
    <location>
        <begin position="1"/>
        <end position="30"/>
    </location>
</feature>
<dbReference type="PANTHER" id="PTHR11439">
    <property type="entry name" value="GAG-POL-RELATED RETROTRANSPOSON"/>
    <property type="match status" value="1"/>
</dbReference>
<name>A0A803PLF2_CANSA</name>
<evidence type="ECO:0000313" key="4">
    <source>
        <dbReference type="Proteomes" id="UP000596661"/>
    </source>
</evidence>
<feature type="domain" description="Reverse transcriptase Ty1/copia-type" evidence="2">
    <location>
        <begin position="190"/>
        <end position="268"/>
    </location>
</feature>
<evidence type="ECO:0000256" key="1">
    <source>
        <dbReference type="SAM" id="MobiDB-lite"/>
    </source>
</evidence>
<organism evidence="3 4">
    <name type="scientific">Cannabis sativa</name>
    <name type="common">Hemp</name>
    <name type="synonym">Marijuana</name>
    <dbReference type="NCBI Taxonomy" id="3483"/>
    <lineage>
        <taxon>Eukaryota</taxon>
        <taxon>Viridiplantae</taxon>
        <taxon>Streptophyta</taxon>
        <taxon>Embryophyta</taxon>
        <taxon>Tracheophyta</taxon>
        <taxon>Spermatophyta</taxon>
        <taxon>Magnoliopsida</taxon>
        <taxon>eudicotyledons</taxon>
        <taxon>Gunneridae</taxon>
        <taxon>Pentapetalae</taxon>
        <taxon>rosids</taxon>
        <taxon>fabids</taxon>
        <taxon>Rosales</taxon>
        <taxon>Cannabaceae</taxon>
        <taxon>Cannabis</taxon>
    </lineage>
</organism>
<keyword evidence="4" id="KW-1185">Reference proteome</keyword>
<protein>
    <recommendedName>
        <fullName evidence="2">Reverse transcriptase Ty1/copia-type domain-containing protein</fullName>
    </recommendedName>
</protein>
<reference evidence="3" key="2">
    <citation type="submission" date="2021-03" db="UniProtKB">
        <authorList>
            <consortium name="EnsemblPlants"/>
        </authorList>
    </citation>
    <scope>IDENTIFICATION</scope>
</reference>
<dbReference type="Gramene" id="evm.model.05.1464">
    <property type="protein sequence ID" value="cds.evm.model.05.1464"/>
    <property type="gene ID" value="evm.TU.05.1464"/>
</dbReference>
<sequence>MPTATFSTPILPTNSIPTFTEAPHTSNSGVQHAPAAAPDNRPLIPPAAVTVMPATSRTITTNPLAVTPSLPTVQNTSNQSTSHPTPAIDASDCILPSEISKPKAYHATSYPLPESLLPKEPANLKHALADPKWFASMQTENRALIKNNTWTLVPYHPSMNVVGNKWVHRIKLNANGSLDKYKSRLVAKGPIKQLDVSNAFLHGTLEETLYMPQPPGFVDPEYPTHVFKLNKELYGLKQAPRAWNQKLKSTLYSKGFQLSKSNNSLFFQDLLTKLKMDGTKPCPSPTSASHVLSLTNGEPFADHTLYRSTLGALQYLTLTRPDVAFIVNKLSQFIHALTNVHWDACKRLLRYLKGTIHEGLLIRPAPRLCLQAYSDVDWASCPDDRRSIRGYAAPIIWVDNQGVASLAANPVFHAKSKHIEIDLHFMRDQILAKEIEVRYVPSIDQTADILTKSLSTD</sequence>
<accession>A0A803PLF2</accession>
<dbReference type="EMBL" id="UZAU01000542">
    <property type="status" value="NOT_ANNOTATED_CDS"/>
    <property type="molecule type" value="Genomic_DNA"/>
</dbReference>
<dbReference type="EnsemblPlants" id="evm.model.05.1464">
    <property type="protein sequence ID" value="cds.evm.model.05.1464"/>
    <property type="gene ID" value="evm.TU.05.1464"/>
</dbReference>
<feature type="region of interest" description="Disordered" evidence="1">
    <location>
        <begin position="1"/>
        <end position="41"/>
    </location>
</feature>
<feature type="region of interest" description="Disordered" evidence="1">
    <location>
        <begin position="65"/>
        <end position="89"/>
    </location>
</feature>
<evidence type="ECO:0000259" key="2">
    <source>
        <dbReference type="Pfam" id="PF07727"/>
    </source>
</evidence>
<reference evidence="3" key="1">
    <citation type="submission" date="2018-11" db="EMBL/GenBank/DDBJ databases">
        <authorList>
            <person name="Grassa J C."/>
        </authorList>
    </citation>
    <scope>NUCLEOTIDE SEQUENCE [LARGE SCALE GENOMIC DNA]</scope>
</reference>